<evidence type="ECO:0000313" key="2">
    <source>
        <dbReference type="Proteomes" id="UP000325440"/>
    </source>
</evidence>
<reference evidence="1 2" key="1">
    <citation type="submission" date="2019-08" db="EMBL/GenBank/DDBJ databases">
        <authorList>
            <person name="Alioto T."/>
            <person name="Alioto T."/>
            <person name="Gomez Garrido J."/>
        </authorList>
    </citation>
    <scope>NUCLEOTIDE SEQUENCE [LARGE SCALE GENOMIC DNA]</scope>
</reference>
<organism evidence="1 2">
    <name type="scientific">Cinara cedri</name>
    <dbReference type="NCBI Taxonomy" id="506608"/>
    <lineage>
        <taxon>Eukaryota</taxon>
        <taxon>Metazoa</taxon>
        <taxon>Ecdysozoa</taxon>
        <taxon>Arthropoda</taxon>
        <taxon>Hexapoda</taxon>
        <taxon>Insecta</taxon>
        <taxon>Pterygota</taxon>
        <taxon>Neoptera</taxon>
        <taxon>Paraneoptera</taxon>
        <taxon>Hemiptera</taxon>
        <taxon>Sternorrhyncha</taxon>
        <taxon>Aphidomorpha</taxon>
        <taxon>Aphidoidea</taxon>
        <taxon>Aphididae</taxon>
        <taxon>Lachninae</taxon>
        <taxon>Cinara</taxon>
    </lineage>
</organism>
<protein>
    <submittedName>
        <fullName evidence="1">Uncharacterized protein</fullName>
    </submittedName>
</protein>
<accession>A0A5E4NTN1</accession>
<sequence>MSPATQSKIVFGFTIPQLRSLEKGTLCSIWLNPKCLVFVDKQCLWRELLTVKRAAIKIMFVSYYMFNIQYLRELAVTQSFAVVKVIFENQTIFYKIFQRQRQVLK</sequence>
<gene>
    <name evidence="1" type="ORF">CINCED_3A022325</name>
</gene>
<dbReference type="AlphaFoldDB" id="A0A5E4NTN1"/>
<name>A0A5E4NTN1_9HEMI</name>
<evidence type="ECO:0000313" key="1">
    <source>
        <dbReference type="EMBL" id="VVC46154.1"/>
    </source>
</evidence>
<proteinExistence type="predicted"/>
<keyword evidence="2" id="KW-1185">Reference proteome</keyword>
<dbReference type="Proteomes" id="UP000325440">
    <property type="component" value="Unassembled WGS sequence"/>
</dbReference>
<dbReference type="OrthoDB" id="6611402at2759"/>
<dbReference type="EMBL" id="CABPRJ010002440">
    <property type="protein sequence ID" value="VVC46154.1"/>
    <property type="molecule type" value="Genomic_DNA"/>
</dbReference>